<dbReference type="STRING" id="155417.A0A4Q4T6T7"/>
<dbReference type="InterPro" id="IPR001810">
    <property type="entry name" value="F-box_dom"/>
</dbReference>
<feature type="domain" description="F-box" evidence="2">
    <location>
        <begin position="1"/>
        <end position="50"/>
    </location>
</feature>
<comment type="caution">
    <text evidence="3">The sequence shown here is derived from an EMBL/GenBank/DDBJ whole genome shotgun (WGS) entry which is preliminary data.</text>
</comment>
<protein>
    <recommendedName>
        <fullName evidence="2">F-box domain-containing protein</fullName>
    </recommendedName>
</protein>
<feature type="region of interest" description="Disordered" evidence="1">
    <location>
        <begin position="90"/>
        <end position="110"/>
    </location>
</feature>
<dbReference type="AlphaFoldDB" id="A0A4Q4T6T7"/>
<accession>A0A4Q4T6T7</accession>
<dbReference type="Proteomes" id="UP000293360">
    <property type="component" value="Unassembled WGS sequence"/>
</dbReference>
<evidence type="ECO:0000313" key="4">
    <source>
        <dbReference type="Proteomes" id="UP000293360"/>
    </source>
</evidence>
<sequence>MPTFLGLPSALSCSVTSELDLEDFFNLRQVSRDVNRIVLPVFAKRYFTTRYVMLQRHSLEILIVISLHKTFVAALQNLEIGIDHLSAEPNQAVRSAEPPASASASEERGS</sequence>
<evidence type="ECO:0000313" key="3">
    <source>
        <dbReference type="EMBL" id="RYO98791.1"/>
    </source>
</evidence>
<evidence type="ECO:0000256" key="1">
    <source>
        <dbReference type="SAM" id="MobiDB-lite"/>
    </source>
</evidence>
<dbReference type="InterPro" id="IPR036047">
    <property type="entry name" value="F-box-like_dom_sf"/>
</dbReference>
<feature type="compositionally biased region" description="Low complexity" evidence="1">
    <location>
        <begin position="95"/>
        <end position="104"/>
    </location>
</feature>
<evidence type="ECO:0000259" key="2">
    <source>
        <dbReference type="PROSITE" id="PS50181"/>
    </source>
</evidence>
<proteinExistence type="predicted"/>
<gene>
    <name evidence="3" type="ORF">DL764_006997</name>
</gene>
<dbReference type="OrthoDB" id="4576266at2759"/>
<dbReference type="SUPFAM" id="SSF81383">
    <property type="entry name" value="F-box domain"/>
    <property type="match status" value="1"/>
</dbReference>
<organism evidence="3 4">
    <name type="scientific">Monosporascus ibericus</name>
    <dbReference type="NCBI Taxonomy" id="155417"/>
    <lineage>
        <taxon>Eukaryota</taxon>
        <taxon>Fungi</taxon>
        <taxon>Dikarya</taxon>
        <taxon>Ascomycota</taxon>
        <taxon>Pezizomycotina</taxon>
        <taxon>Sordariomycetes</taxon>
        <taxon>Xylariomycetidae</taxon>
        <taxon>Xylariales</taxon>
        <taxon>Xylariales incertae sedis</taxon>
        <taxon>Monosporascus</taxon>
    </lineage>
</organism>
<reference evidence="3 4" key="1">
    <citation type="submission" date="2018-06" db="EMBL/GenBank/DDBJ databases">
        <title>Complete Genomes of Monosporascus.</title>
        <authorList>
            <person name="Robinson A.J."/>
            <person name="Natvig D.O."/>
        </authorList>
    </citation>
    <scope>NUCLEOTIDE SEQUENCE [LARGE SCALE GENOMIC DNA]</scope>
    <source>
        <strain evidence="3 4">CBS 110550</strain>
    </source>
</reference>
<name>A0A4Q4T6T7_9PEZI</name>
<dbReference type="EMBL" id="QJNU01000448">
    <property type="protein sequence ID" value="RYO98791.1"/>
    <property type="molecule type" value="Genomic_DNA"/>
</dbReference>
<keyword evidence="4" id="KW-1185">Reference proteome</keyword>
<dbReference type="PROSITE" id="PS50181">
    <property type="entry name" value="FBOX"/>
    <property type="match status" value="1"/>
</dbReference>